<evidence type="ECO:0000256" key="1">
    <source>
        <dbReference type="ARBA" id="ARBA00004141"/>
    </source>
</evidence>
<organism evidence="8 9">
    <name type="scientific">Tetraparma gracilis</name>
    <dbReference type="NCBI Taxonomy" id="2962635"/>
    <lineage>
        <taxon>Eukaryota</taxon>
        <taxon>Sar</taxon>
        <taxon>Stramenopiles</taxon>
        <taxon>Ochrophyta</taxon>
        <taxon>Bolidophyceae</taxon>
        <taxon>Parmales</taxon>
        <taxon>Triparmaceae</taxon>
        <taxon>Tetraparma</taxon>
    </lineage>
</organism>
<reference evidence="8 9" key="1">
    <citation type="journal article" date="2023" name="Commun. Biol.">
        <title>Genome analysis of Parmales, the sister group of diatoms, reveals the evolutionary specialization of diatoms from phago-mixotrophs to photoautotrophs.</title>
        <authorList>
            <person name="Ban H."/>
            <person name="Sato S."/>
            <person name="Yoshikawa S."/>
            <person name="Yamada K."/>
            <person name="Nakamura Y."/>
            <person name="Ichinomiya M."/>
            <person name="Sato N."/>
            <person name="Blanc-Mathieu R."/>
            <person name="Endo H."/>
            <person name="Kuwata A."/>
            <person name="Ogata H."/>
        </authorList>
    </citation>
    <scope>NUCLEOTIDE SEQUENCE [LARGE SCALE GENOMIC DNA]</scope>
</reference>
<protein>
    <submittedName>
        <fullName evidence="8">Uncharacterized protein</fullName>
    </submittedName>
</protein>
<evidence type="ECO:0000256" key="7">
    <source>
        <dbReference type="SAM" id="Phobius"/>
    </source>
</evidence>
<evidence type="ECO:0000256" key="5">
    <source>
        <dbReference type="ARBA" id="ARBA00023136"/>
    </source>
</evidence>
<keyword evidence="9" id="KW-1185">Reference proteome</keyword>
<feature type="region of interest" description="Disordered" evidence="6">
    <location>
        <begin position="1"/>
        <end position="38"/>
    </location>
</feature>
<feature type="transmembrane region" description="Helical" evidence="7">
    <location>
        <begin position="255"/>
        <end position="275"/>
    </location>
</feature>
<evidence type="ECO:0000256" key="2">
    <source>
        <dbReference type="ARBA" id="ARBA00006945"/>
    </source>
</evidence>
<feature type="compositionally biased region" description="Acidic residues" evidence="6">
    <location>
        <begin position="1"/>
        <end position="12"/>
    </location>
</feature>
<keyword evidence="5 7" id="KW-0472">Membrane</keyword>
<dbReference type="Pfam" id="PF02077">
    <property type="entry name" value="SURF4"/>
    <property type="match status" value="1"/>
</dbReference>
<comment type="subcellular location">
    <subcellularLocation>
        <location evidence="1">Membrane</location>
        <topology evidence="1">Multi-pass membrane protein</topology>
    </subcellularLocation>
</comment>
<feature type="compositionally biased region" description="Low complexity" evidence="6">
    <location>
        <begin position="22"/>
        <end position="38"/>
    </location>
</feature>
<dbReference type="InterPro" id="IPR002995">
    <property type="entry name" value="Surf4"/>
</dbReference>
<evidence type="ECO:0000313" key="9">
    <source>
        <dbReference type="Proteomes" id="UP001165060"/>
    </source>
</evidence>
<comment type="similarity">
    <text evidence="2">Belongs to the SURF4 family.</text>
</comment>
<comment type="caution">
    <text evidence="8">The sequence shown here is derived from an EMBL/GenBank/DDBJ whole genome shotgun (WGS) entry which is preliminary data.</text>
</comment>
<dbReference type="Proteomes" id="UP001165060">
    <property type="component" value="Unassembled WGS sequence"/>
</dbReference>
<keyword evidence="3 7" id="KW-0812">Transmembrane</keyword>
<proteinExistence type="inferred from homology"/>
<keyword evidence="4 7" id="KW-1133">Transmembrane helix</keyword>
<feature type="transmembrane region" description="Helical" evidence="7">
    <location>
        <begin position="318"/>
        <end position="336"/>
    </location>
</feature>
<sequence>MPNPNDSDDIEMQDVVPLLVESGRGPTPLSPSRRPSEPSSLLLRLDERVNFKKLSPVYAPYLEWVVRLMLVSCFLDDSIRTATQFPQNAEQVSAEGFLPSKGAADVALGLGLLAQWAGSACLLRVRQTPGLANFATKALISWSVLQPALYGQLANFEFVADSLSVTGGLVLLRAHLAGGDRVGVGPRAQLFGRLLVPVPYVYYGGKLLVSALDLEETGSAAGYVASLGEFVVSTLLFAAMVAGVALVAAGLKSRLVALAAAVANLAFAFYLHPFFRYVWREDGKWKYDENMPMPDVTLPDGVGIADFELWEIYDLHRYYFFLGVASSGALFLLAQVGPGDIALQADEQILPTRAQD</sequence>
<evidence type="ECO:0000256" key="4">
    <source>
        <dbReference type="ARBA" id="ARBA00022989"/>
    </source>
</evidence>
<accession>A0ABQ6MF77</accession>
<evidence type="ECO:0000256" key="3">
    <source>
        <dbReference type="ARBA" id="ARBA00022692"/>
    </source>
</evidence>
<evidence type="ECO:0000256" key="6">
    <source>
        <dbReference type="SAM" id="MobiDB-lite"/>
    </source>
</evidence>
<name>A0ABQ6MF77_9STRA</name>
<feature type="transmembrane region" description="Helical" evidence="7">
    <location>
        <begin position="230"/>
        <end position="248"/>
    </location>
</feature>
<evidence type="ECO:0000313" key="8">
    <source>
        <dbReference type="EMBL" id="GMI25232.1"/>
    </source>
</evidence>
<gene>
    <name evidence="8" type="ORF">TeGR_g2879</name>
</gene>
<dbReference type="EMBL" id="BRYB01001412">
    <property type="protein sequence ID" value="GMI25232.1"/>
    <property type="molecule type" value="Genomic_DNA"/>
</dbReference>